<dbReference type="Pfam" id="PF06108">
    <property type="entry name" value="DUF952"/>
    <property type="match status" value="1"/>
</dbReference>
<protein>
    <submittedName>
        <fullName evidence="1">DUF952 domain-containing protein</fullName>
    </submittedName>
</protein>
<keyword evidence="2" id="KW-1185">Reference proteome</keyword>
<organism evidence="1 2">
    <name type="scientific">Paractinoplanes lichenicola</name>
    <dbReference type="NCBI Taxonomy" id="2802976"/>
    <lineage>
        <taxon>Bacteria</taxon>
        <taxon>Bacillati</taxon>
        <taxon>Actinomycetota</taxon>
        <taxon>Actinomycetes</taxon>
        <taxon>Micromonosporales</taxon>
        <taxon>Micromonosporaceae</taxon>
        <taxon>Paractinoplanes</taxon>
    </lineage>
</organism>
<dbReference type="SUPFAM" id="SSF56399">
    <property type="entry name" value="ADP-ribosylation"/>
    <property type="match status" value="1"/>
</dbReference>
<dbReference type="Gene3D" id="3.20.170.20">
    <property type="entry name" value="Protein of unknown function DUF952"/>
    <property type="match status" value="1"/>
</dbReference>
<accession>A0ABS1VM55</accession>
<dbReference type="InterPro" id="IPR009297">
    <property type="entry name" value="DUF952"/>
</dbReference>
<dbReference type="EMBL" id="JAENHO010000004">
    <property type="protein sequence ID" value="MBL7255812.1"/>
    <property type="molecule type" value="Genomic_DNA"/>
</dbReference>
<dbReference type="Proteomes" id="UP000598996">
    <property type="component" value="Unassembled WGS sequence"/>
</dbReference>
<evidence type="ECO:0000313" key="2">
    <source>
        <dbReference type="Proteomes" id="UP000598996"/>
    </source>
</evidence>
<proteinExistence type="predicted"/>
<evidence type="ECO:0000313" key="1">
    <source>
        <dbReference type="EMBL" id="MBL7255812.1"/>
    </source>
</evidence>
<comment type="caution">
    <text evidence="1">The sequence shown here is derived from an EMBL/GenBank/DDBJ whole genome shotgun (WGS) entry which is preliminary data.</text>
</comment>
<dbReference type="PANTHER" id="PTHR34129:SF1">
    <property type="entry name" value="DUF952 DOMAIN-CONTAINING PROTEIN"/>
    <property type="match status" value="1"/>
</dbReference>
<sequence length="112" mass="11917">MLIYKILLPAEWAAFEAAGRFDGSPFDHSSGFIHCSSREQTGVTAELFFGSEPALVVLAIEADALGPAVRWEEAPDRGELFPHIYGSLPRSAVSGVYEAAGAADVERALPPA</sequence>
<gene>
    <name evidence="1" type="ORF">JKJ07_16030</name>
</gene>
<name>A0ABS1VM55_9ACTN</name>
<dbReference type="PANTHER" id="PTHR34129">
    <property type="entry name" value="BLR1139 PROTEIN"/>
    <property type="match status" value="1"/>
</dbReference>
<dbReference type="RefSeq" id="WP_202992316.1">
    <property type="nucleotide sequence ID" value="NZ_JAENHO010000004.1"/>
</dbReference>
<reference evidence="1 2" key="1">
    <citation type="submission" date="2021-01" db="EMBL/GenBank/DDBJ databases">
        <title>Actinoplanes sp. nov. LDG1-01 isolated from lichen.</title>
        <authorList>
            <person name="Saeng-In P."/>
            <person name="Phongsopitanun W."/>
            <person name="Kanchanasin P."/>
            <person name="Yuki M."/>
            <person name="Kudo T."/>
            <person name="Ohkuma M."/>
            <person name="Tanasupawat S."/>
        </authorList>
    </citation>
    <scope>NUCLEOTIDE SEQUENCE [LARGE SCALE GENOMIC DNA]</scope>
    <source>
        <strain evidence="1 2">LDG1-01</strain>
    </source>
</reference>